<keyword evidence="3 6" id="KW-0812">Transmembrane</keyword>
<comment type="caution">
    <text evidence="7">The sequence shown here is derived from an EMBL/GenBank/DDBJ whole genome shotgun (WGS) entry which is preliminary data.</text>
</comment>
<feature type="transmembrane region" description="Helical" evidence="6">
    <location>
        <begin position="107"/>
        <end position="127"/>
    </location>
</feature>
<comment type="subcellular location">
    <subcellularLocation>
        <location evidence="1">Cell membrane</location>
        <topology evidence="1">Multi-pass membrane protein</topology>
    </subcellularLocation>
</comment>
<proteinExistence type="predicted"/>
<sequence length="242" mass="26768">MNAIFKREVSSYFNSLIGYIFLGAFFAASGVLFSITSVSQNPQDGLLYLTTDMSSMFSILFFVLLVLIPILTMRTLSEDKKNKTDQCLLTAPVSVTSLVLGKYFASFLIYLLGVGMTLVYAIVLSFFGPVVWLEVLGNVVGLILVGAAFIAVGILISSLTENQVIAAVGGFVSMCALYLISSIAAVIPVDWIAKIFTELSFADRYYTFTYGIFDFSNVLFFISVAVIFIFLTIRVLERRRWN</sequence>
<dbReference type="Pfam" id="PF13346">
    <property type="entry name" value="ABC2_membrane_5"/>
    <property type="match status" value="1"/>
</dbReference>
<evidence type="ECO:0000256" key="5">
    <source>
        <dbReference type="ARBA" id="ARBA00023136"/>
    </source>
</evidence>
<evidence type="ECO:0000256" key="2">
    <source>
        <dbReference type="ARBA" id="ARBA00022475"/>
    </source>
</evidence>
<dbReference type="Proteomes" id="UP000824136">
    <property type="component" value="Unassembled WGS sequence"/>
</dbReference>
<dbReference type="InterPro" id="IPR025699">
    <property type="entry name" value="ABC2_memb-like"/>
</dbReference>
<protein>
    <submittedName>
        <fullName evidence="7">ABC-2 transporter permease</fullName>
    </submittedName>
</protein>
<dbReference type="PANTHER" id="PTHR30294">
    <property type="entry name" value="MEMBRANE COMPONENT OF ABC TRANSPORTER YHHJ-RELATED"/>
    <property type="match status" value="1"/>
</dbReference>
<evidence type="ECO:0000313" key="7">
    <source>
        <dbReference type="EMBL" id="HIT58281.1"/>
    </source>
</evidence>
<evidence type="ECO:0000313" key="8">
    <source>
        <dbReference type="Proteomes" id="UP000824136"/>
    </source>
</evidence>
<keyword evidence="4 6" id="KW-1133">Transmembrane helix</keyword>
<evidence type="ECO:0000256" key="4">
    <source>
        <dbReference type="ARBA" id="ARBA00022989"/>
    </source>
</evidence>
<feature type="transmembrane region" description="Helical" evidence="6">
    <location>
        <begin position="139"/>
        <end position="157"/>
    </location>
</feature>
<keyword evidence="2" id="KW-1003">Cell membrane</keyword>
<keyword evidence="5 6" id="KW-0472">Membrane</keyword>
<gene>
    <name evidence="7" type="ORF">IAC39_00940</name>
</gene>
<dbReference type="InterPro" id="IPR051449">
    <property type="entry name" value="ABC-2_transporter_component"/>
</dbReference>
<feature type="transmembrane region" description="Helical" evidence="6">
    <location>
        <begin position="164"/>
        <end position="187"/>
    </location>
</feature>
<dbReference type="AlphaFoldDB" id="A0A9D1KJR2"/>
<reference evidence="7" key="1">
    <citation type="submission" date="2020-10" db="EMBL/GenBank/DDBJ databases">
        <authorList>
            <person name="Gilroy R."/>
        </authorList>
    </citation>
    <scope>NUCLEOTIDE SEQUENCE</scope>
    <source>
        <strain evidence="7">CHK33-4379</strain>
    </source>
</reference>
<dbReference type="EMBL" id="DVLL01000005">
    <property type="protein sequence ID" value="HIT58281.1"/>
    <property type="molecule type" value="Genomic_DNA"/>
</dbReference>
<dbReference type="GO" id="GO:0005886">
    <property type="term" value="C:plasma membrane"/>
    <property type="evidence" value="ECO:0007669"/>
    <property type="project" value="UniProtKB-SubCell"/>
</dbReference>
<reference evidence="7" key="2">
    <citation type="journal article" date="2021" name="PeerJ">
        <title>Extensive microbial diversity within the chicken gut microbiome revealed by metagenomics and culture.</title>
        <authorList>
            <person name="Gilroy R."/>
            <person name="Ravi A."/>
            <person name="Getino M."/>
            <person name="Pursley I."/>
            <person name="Horton D.L."/>
            <person name="Alikhan N.F."/>
            <person name="Baker D."/>
            <person name="Gharbi K."/>
            <person name="Hall N."/>
            <person name="Watson M."/>
            <person name="Adriaenssens E.M."/>
            <person name="Foster-Nyarko E."/>
            <person name="Jarju S."/>
            <person name="Secka A."/>
            <person name="Antonio M."/>
            <person name="Oren A."/>
            <person name="Chaudhuri R.R."/>
            <person name="La Ragione R."/>
            <person name="Hildebrand F."/>
            <person name="Pallen M.J."/>
        </authorList>
    </citation>
    <scope>NUCLEOTIDE SEQUENCE</scope>
    <source>
        <strain evidence="7">CHK33-4379</strain>
    </source>
</reference>
<feature type="transmembrane region" description="Helical" evidence="6">
    <location>
        <begin position="207"/>
        <end position="233"/>
    </location>
</feature>
<evidence type="ECO:0000256" key="1">
    <source>
        <dbReference type="ARBA" id="ARBA00004651"/>
    </source>
</evidence>
<evidence type="ECO:0000256" key="3">
    <source>
        <dbReference type="ARBA" id="ARBA00022692"/>
    </source>
</evidence>
<name>A0A9D1KJR2_9FIRM</name>
<feature type="transmembrane region" description="Helical" evidence="6">
    <location>
        <begin position="12"/>
        <end position="35"/>
    </location>
</feature>
<accession>A0A9D1KJR2</accession>
<dbReference type="PANTHER" id="PTHR30294:SF29">
    <property type="entry name" value="MULTIDRUG ABC TRANSPORTER PERMEASE YBHS-RELATED"/>
    <property type="match status" value="1"/>
</dbReference>
<organism evidence="7 8">
    <name type="scientific">Candidatus Faeciplasma pullistercoris</name>
    <dbReference type="NCBI Taxonomy" id="2840800"/>
    <lineage>
        <taxon>Bacteria</taxon>
        <taxon>Bacillati</taxon>
        <taxon>Bacillota</taxon>
        <taxon>Clostridia</taxon>
        <taxon>Eubacteriales</taxon>
        <taxon>Oscillospiraceae</taxon>
        <taxon>Oscillospiraceae incertae sedis</taxon>
        <taxon>Candidatus Faeciplasma</taxon>
    </lineage>
</organism>
<feature type="transmembrane region" description="Helical" evidence="6">
    <location>
        <begin position="55"/>
        <end position="73"/>
    </location>
</feature>
<evidence type="ECO:0000256" key="6">
    <source>
        <dbReference type="SAM" id="Phobius"/>
    </source>
</evidence>